<dbReference type="PATRIC" id="fig|1205910.3.peg.3898"/>
<dbReference type="EMBL" id="CP003788">
    <property type="protein sequence ID" value="AFR09974.1"/>
    <property type="molecule type" value="Genomic_DNA"/>
</dbReference>
<evidence type="ECO:0000256" key="1">
    <source>
        <dbReference type="SAM" id="MobiDB-lite"/>
    </source>
</evidence>
<reference evidence="2 3" key="1">
    <citation type="journal article" date="2012" name="J. Bacteriol.">
        <title>Whole-Genome Sequence of Nocardiopsis alba Strain ATCC BAA-2165, Associated with Honeybees.</title>
        <authorList>
            <person name="Qiao J."/>
            <person name="Chen L."/>
            <person name="Li Y."/>
            <person name="Wang J."/>
            <person name="Zhang W."/>
            <person name="Chen S."/>
        </authorList>
    </citation>
    <scope>NUCLEOTIDE SEQUENCE [LARGE SCALE GENOMIC DNA]</scope>
    <source>
        <strain evidence="3">ATCC BAA-2165 / BE74</strain>
    </source>
</reference>
<dbReference type="AlphaFoldDB" id="J7LGE5"/>
<name>J7LGE5_NOCAA</name>
<gene>
    <name evidence="2" type="ordered locus">B005_4115</name>
</gene>
<dbReference type="HOGENOM" id="CLU_1747714_0_0_11"/>
<dbReference type="Proteomes" id="UP000003779">
    <property type="component" value="Chromosome"/>
</dbReference>
<proteinExistence type="predicted"/>
<dbReference type="STRING" id="1205910.B005_4115"/>
<evidence type="ECO:0000313" key="2">
    <source>
        <dbReference type="EMBL" id="AFR09974.1"/>
    </source>
</evidence>
<feature type="region of interest" description="Disordered" evidence="1">
    <location>
        <begin position="119"/>
        <end position="149"/>
    </location>
</feature>
<reference evidence="3" key="2">
    <citation type="submission" date="2012-08" db="EMBL/GenBank/DDBJ databases">
        <title>Whole-genome sequence of Nocardiopsis alba strain ATCC BAA-2165 associated with honeybees.</title>
        <authorList>
            <person name="Qiao J."/>
            <person name="Chen L."/>
            <person name="Li Y."/>
            <person name="Wang J."/>
            <person name="Zhang W."/>
            <person name="Chen S."/>
        </authorList>
    </citation>
    <scope>NUCLEOTIDE SEQUENCE [LARGE SCALE GENOMIC DNA]</scope>
    <source>
        <strain evidence="3">ATCC BAA-2165 / BE74</strain>
    </source>
</reference>
<organism evidence="2 3">
    <name type="scientific">Nocardiopsis alba (strain ATCC BAA-2165 / BE74)</name>
    <dbReference type="NCBI Taxonomy" id="1205910"/>
    <lineage>
        <taxon>Bacteria</taxon>
        <taxon>Bacillati</taxon>
        <taxon>Actinomycetota</taxon>
        <taxon>Actinomycetes</taxon>
        <taxon>Streptosporangiales</taxon>
        <taxon>Nocardiopsidaceae</taxon>
        <taxon>Nocardiopsis</taxon>
    </lineage>
</organism>
<dbReference type="KEGG" id="nal:B005_4115"/>
<protein>
    <submittedName>
        <fullName evidence="2">Uncharacterized protein</fullName>
    </submittedName>
</protein>
<sequence length="149" mass="16930">MDARAFVFSEVRDALATSPSYWPIPAGSAHPRPGMPRGAMEEQDEERRRVAEHIEWQKQGAWVVLWGVHSRRFWAFACWPVIPEAGVVVDAGDPEALYSVMRYVEREHDFLRWRYGRSRGARSPGPRRYTSGPLPETPPDLPRTPSCGG</sequence>
<evidence type="ECO:0000313" key="3">
    <source>
        <dbReference type="Proteomes" id="UP000003779"/>
    </source>
</evidence>
<accession>J7LGE5</accession>